<accession>A0A5M3WT73</accession>
<gene>
    <name evidence="4" type="ORF">Amac_048660</name>
</gene>
<dbReference type="EMBL" id="BLAE01000028">
    <property type="protein sequence ID" value="GES11269.1"/>
    <property type="molecule type" value="Genomic_DNA"/>
</dbReference>
<dbReference type="SUPFAM" id="SSF56003">
    <property type="entry name" value="Molybdenum cofactor-binding domain"/>
    <property type="match status" value="1"/>
</dbReference>
<dbReference type="PANTHER" id="PTHR11908:SF132">
    <property type="entry name" value="ALDEHYDE OXIDASE 1-RELATED"/>
    <property type="match status" value="1"/>
</dbReference>
<dbReference type="Gene3D" id="3.30.365.10">
    <property type="entry name" value="Aldehyde oxidase/xanthine dehydrogenase, molybdopterin binding domain"/>
    <property type="match status" value="4"/>
</dbReference>
<reference evidence="4 5" key="1">
    <citation type="submission" date="2019-10" db="EMBL/GenBank/DDBJ databases">
        <title>Whole genome shotgun sequence of Acrocarpospora macrocephala NBRC 16266.</title>
        <authorList>
            <person name="Ichikawa N."/>
            <person name="Kimura A."/>
            <person name="Kitahashi Y."/>
            <person name="Komaki H."/>
            <person name="Oguchi A."/>
        </authorList>
    </citation>
    <scope>NUCLEOTIDE SEQUENCE [LARGE SCALE GENOMIC DNA]</scope>
    <source>
        <strain evidence="4 5">NBRC 16266</strain>
    </source>
</reference>
<sequence length="784" mass="84249">MPGNVGRRMPRLEDDRLLRGNGMYLDDIHLSGSLHAHVVRSMHANARIAGIDVEGARRAPGVRLVLTGHDLGDLNGPLPLLGPHPSLLAPRTQRPLAVDRVRYVGEAIVMIVAEDRYLAEDAADLVQIDYEPLPEVVEFDDARRGDRFVHDDIADNVAAVVSQVRGDPEEVIRSAPHTLALSLDIERSCGSPLEGRGVLADWDPRRQKLTVFDSTQSPVAIRQGLSRILDVPLDRLEVSAPDVGGGFGTKIMLFYPEEVLVPYAALRLSRPVKWTEDRWEHFISANQERGQHHEAVVAFDDNGRILAVSTDFDHDTGAYVPYGIAVPAVTGTHLPGQYDIEHYRYSGRVLYTNKPPVSPYRGAGRPQGVFVMERLIGAVAKRLGTEPWRVRRANLIPSSAFPYDTGLELHDRSRAIYDSGSYVEGFDRMLSHVDVEAFRERQRATRAEGRHLGLGMATYVEGTGVGPYEGCAATLNSSGRIVLEVSVPSQGQGHATTFAQIAADVIGCAAEQVHVVTAAGGPTAVGHGTFGSRAAVMSGNAVAAAAHALRAKILAAASVLLECSAEDLETRDGNVFVRGAENARVSLADIASGANPIQYPGTDRPTPWVSREPGSDAPVSLSATEYFRSGQWVFGSGAHGVMVEVDPGTGRVTIDQYVVVHDCGRVINPLVVDGQVVGGLIQGIGGALLERLTFADNGQPTTTSFLNFHLPTVDDLPPLVLDHLETPSPWNPLGIKGTGEAGIIPVAAAIAEAIEDALSPFEVPVTSMPLFPADIRTAIDRTEP</sequence>
<organism evidence="4 5">
    <name type="scientific">Acrocarpospora macrocephala</name>
    <dbReference type="NCBI Taxonomy" id="150177"/>
    <lineage>
        <taxon>Bacteria</taxon>
        <taxon>Bacillati</taxon>
        <taxon>Actinomycetota</taxon>
        <taxon>Actinomycetes</taxon>
        <taxon>Streptosporangiales</taxon>
        <taxon>Streptosporangiaceae</taxon>
        <taxon>Acrocarpospora</taxon>
    </lineage>
</organism>
<dbReference type="SUPFAM" id="SSF54665">
    <property type="entry name" value="CO dehydrogenase molybdoprotein N-domain-like"/>
    <property type="match status" value="1"/>
</dbReference>
<dbReference type="Pfam" id="PF01315">
    <property type="entry name" value="Ald_Xan_dh_C"/>
    <property type="match status" value="1"/>
</dbReference>
<evidence type="ECO:0000313" key="5">
    <source>
        <dbReference type="Proteomes" id="UP000331127"/>
    </source>
</evidence>
<dbReference type="GO" id="GO:0005506">
    <property type="term" value="F:iron ion binding"/>
    <property type="evidence" value="ECO:0007669"/>
    <property type="project" value="InterPro"/>
</dbReference>
<comment type="caution">
    <text evidence="4">The sequence shown here is derived from an EMBL/GenBank/DDBJ whole genome shotgun (WGS) entry which is preliminary data.</text>
</comment>
<proteinExistence type="predicted"/>
<evidence type="ECO:0000256" key="1">
    <source>
        <dbReference type="ARBA" id="ARBA00022505"/>
    </source>
</evidence>
<evidence type="ECO:0000256" key="2">
    <source>
        <dbReference type="ARBA" id="ARBA00023002"/>
    </source>
</evidence>
<keyword evidence="2" id="KW-0560">Oxidoreductase</keyword>
<dbReference type="InterPro" id="IPR000674">
    <property type="entry name" value="Ald_Oxase/Xan_DH_a/b"/>
</dbReference>
<keyword evidence="1" id="KW-0500">Molybdenum</keyword>
<evidence type="ECO:0000259" key="3">
    <source>
        <dbReference type="SMART" id="SM01008"/>
    </source>
</evidence>
<dbReference type="InterPro" id="IPR046867">
    <property type="entry name" value="AldOxase/xan_DH_MoCoBD2"/>
</dbReference>
<dbReference type="InterPro" id="IPR008274">
    <property type="entry name" value="AldOxase/xan_DH_MoCoBD1"/>
</dbReference>
<feature type="domain" description="Aldehyde oxidase/xanthine dehydrogenase a/b hammerhead" evidence="3">
    <location>
        <begin position="19"/>
        <end position="134"/>
    </location>
</feature>
<dbReference type="AlphaFoldDB" id="A0A5M3WT73"/>
<dbReference type="PANTHER" id="PTHR11908">
    <property type="entry name" value="XANTHINE DEHYDROGENASE"/>
    <property type="match status" value="1"/>
</dbReference>
<protein>
    <submittedName>
        <fullName evidence="4">Dehydrogenase</fullName>
    </submittedName>
</protein>
<dbReference type="Proteomes" id="UP000331127">
    <property type="component" value="Unassembled WGS sequence"/>
</dbReference>
<dbReference type="Pfam" id="PF20256">
    <property type="entry name" value="MoCoBD_2"/>
    <property type="match status" value="1"/>
</dbReference>
<name>A0A5M3WT73_9ACTN</name>
<dbReference type="InterPro" id="IPR016208">
    <property type="entry name" value="Ald_Oxase/xanthine_DH-like"/>
</dbReference>
<dbReference type="GO" id="GO:0016491">
    <property type="term" value="F:oxidoreductase activity"/>
    <property type="evidence" value="ECO:0007669"/>
    <property type="project" value="UniProtKB-KW"/>
</dbReference>
<dbReference type="InterPro" id="IPR037165">
    <property type="entry name" value="AldOxase/xan_DH_Mopterin-bd_sf"/>
</dbReference>
<dbReference type="Gene3D" id="3.90.1170.50">
    <property type="entry name" value="Aldehyde oxidase/xanthine dehydrogenase, a/b hammerhead"/>
    <property type="match status" value="1"/>
</dbReference>
<dbReference type="SMART" id="SM01008">
    <property type="entry name" value="Ald_Xan_dh_C"/>
    <property type="match status" value="1"/>
</dbReference>
<dbReference type="RefSeq" id="WP_246268630.1">
    <property type="nucleotide sequence ID" value="NZ_BAAAHL010000011.1"/>
</dbReference>
<dbReference type="Pfam" id="PF02738">
    <property type="entry name" value="MoCoBD_1"/>
    <property type="match status" value="1"/>
</dbReference>
<dbReference type="InterPro" id="IPR036856">
    <property type="entry name" value="Ald_Oxase/Xan_DH_a/b_sf"/>
</dbReference>
<keyword evidence="5" id="KW-1185">Reference proteome</keyword>
<evidence type="ECO:0000313" key="4">
    <source>
        <dbReference type="EMBL" id="GES11269.1"/>
    </source>
</evidence>